<keyword evidence="2" id="KW-0479">Metal-binding</keyword>
<proteinExistence type="inferred from homology"/>
<dbReference type="CDD" id="cd17920">
    <property type="entry name" value="DEXHc_RecQ"/>
    <property type="match status" value="1"/>
</dbReference>
<evidence type="ECO:0000259" key="14">
    <source>
        <dbReference type="PROSITE" id="PS51194"/>
    </source>
</evidence>
<accession>A0A9D9ILA4</accession>
<keyword evidence="6" id="KW-0067">ATP-binding</keyword>
<evidence type="ECO:0000259" key="13">
    <source>
        <dbReference type="PROSITE" id="PS51192"/>
    </source>
</evidence>
<dbReference type="GO" id="GO:0043590">
    <property type="term" value="C:bacterial nucleoid"/>
    <property type="evidence" value="ECO:0007669"/>
    <property type="project" value="TreeGrafter"/>
</dbReference>
<evidence type="ECO:0000256" key="11">
    <source>
        <dbReference type="ARBA" id="ARBA00044535"/>
    </source>
</evidence>
<dbReference type="GO" id="GO:0003677">
    <property type="term" value="F:DNA binding"/>
    <property type="evidence" value="ECO:0007669"/>
    <property type="project" value="UniProtKB-KW"/>
</dbReference>
<dbReference type="PANTHER" id="PTHR13710">
    <property type="entry name" value="DNA HELICASE RECQ FAMILY MEMBER"/>
    <property type="match status" value="1"/>
</dbReference>
<evidence type="ECO:0000256" key="4">
    <source>
        <dbReference type="ARBA" id="ARBA00022801"/>
    </source>
</evidence>
<dbReference type="GO" id="GO:0043138">
    <property type="term" value="F:3'-5' DNA helicase activity"/>
    <property type="evidence" value="ECO:0007669"/>
    <property type="project" value="UniProtKB-EC"/>
</dbReference>
<dbReference type="EMBL" id="JADIMD010000002">
    <property type="protein sequence ID" value="MBO8473709.1"/>
    <property type="molecule type" value="Genomic_DNA"/>
</dbReference>
<protein>
    <recommendedName>
        <fullName evidence="11">ATP-dependent DNA helicase RecQ</fullName>
        <ecNumber evidence="10">5.6.2.4</ecNumber>
    </recommendedName>
    <alternativeName>
        <fullName evidence="12">DNA 3'-5' helicase RecQ</fullName>
    </alternativeName>
</protein>
<dbReference type="InterPro" id="IPR032284">
    <property type="entry name" value="RecQ_Zn-bd"/>
</dbReference>
<dbReference type="InterPro" id="IPR027417">
    <property type="entry name" value="P-loop_NTPase"/>
</dbReference>
<dbReference type="PANTHER" id="PTHR13710:SF105">
    <property type="entry name" value="ATP-DEPENDENT DNA HELICASE Q1"/>
    <property type="match status" value="1"/>
</dbReference>
<dbReference type="SMART" id="SM00487">
    <property type="entry name" value="DEXDc"/>
    <property type="match status" value="1"/>
</dbReference>
<dbReference type="InterPro" id="IPR001650">
    <property type="entry name" value="Helicase_C-like"/>
</dbReference>
<comment type="caution">
    <text evidence="15">The sequence shown here is derived from an EMBL/GenBank/DDBJ whole genome shotgun (WGS) entry which is preliminary data.</text>
</comment>
<reference evidence="15" key="1">
    <citation type="submission" date="2020-10" db="EMBL/GenBank/DDBJ databases">
        <authorList>
            <person name="Gilroy R."/>
        </authorList>
    </citation>
    <scope>NUCLEOTIDE SEQUENCE</scope>
    <source>
        <strain evidence="15">B1-13419</strain>
    </source>
</reference>
<dbReference type="SMART" id="SM00490">
    <property type="entry name" value="HELICc"/>
    <property type="match status" value="1"/>
</dbReference>
<dbReference type="GO" id="GO:0006281">
    <property type="term" value="P:DNA repair"/>
    <property type="evidence" value="ECO:0007669"/>
    <property type="project" value="TreeGrafter"/>
</dbReference>
<keyword evidence="4" id="KW-0378">Hydrolase</keyword>
<comment type="catalytic activity">
    <reaction evidence="9">
        <text>Couples ATP hydrolysis with the unwinding of duplex DNA by translocating in the 3'-5' direction.</text>
        <dbReference type="EC" id="5.6.2.4"/>
    </reaction>
</comment>
<dbReference type="GO" id="GO:0009378">
    <property type="term" value="F:four-way junction helicase activity"/>
    <property type="evidence" value="ECO:0007669"/>
    <property type="project" value="TreeGrafter"/>
</dbReference>
<dbReference type="PROSITE" id="PS00690">
    <property type="entry name" value="DEAH_ATP_HELICASE"/>
    <property type="match status" value="1"/>
</dbReference>
<dbReference type="InterPro" id="IPR002464">
    <property type="entry name" value="DNA/RNA_helicase_DEAH_CS"/>
</dbReference>
<dbReference type="Proteomes" id="UP000823757">
    <property type="component" value="Unassembled WGS sequence"/>
</dbReference>
<keyword evidence="7" id="KW-0238">DNA-binding</keyword>
<dbReference type="EC" id="5.6.2.4" evidence="10"/>
<dbReference type="GO" id="GO:0016787">
    <property type="term" value="F:hydrolase activity"/>
    <property type="evidence" value="ECO:0007669"/>
    <property type="project" value="UniProtKB-KW"/>
</dbReference>
<dbReference type="GO" id="GO:0005737">
    <property type="term" value="C:cytoplasm"/>
    <property type="evidence" value="ECO:0007669"/>
    <property type="project" value="TreeGrafter"/>
</dbReference>
<dbReference type="Pfam" id="PF16124">
    <property type="entry name" value="RecQ_Zn_bind"/>
    <property type="match status" value="1"/>
</dbReference>
<dbReference type="GO" id="GO:0030894">
    <property type="term" value="C:replisome"/>
    <property type="evidence" value="ECO:0007669"/>
    <property type="project" value="TreeGrafter"/>
</dbReference>
<dbReference type="AlphaFoldDB" id="A0A9D9ILA4"/>
<dbReference type="SUPFAM" id="SSF52540">
    <property type="entry name" value="P-loop containing nucleoside triphosphate hydrolases"/>
    <property type="match status" value="1"/>
</dbReference>
<gene>
    <name evidence="15" type="ORF">IAB91_00255</name>
</gene>
<dbReference type="InterPro" id="IPR011545">
    <property type="entry name" value="DEAD/DEAH_box_helicase_dom"/>
</dbReference>
<dbReference type="Pfam" id="PF00271">
    <property type="entry name" value="Helicase_C"/>
    <property type="match status" value="1"/>
</dbReference>
<organism evidence="15 16">
    <name type="scientific">Candidatus Cryptobacteroides faecigallinarum</name>
    <dbReference type="NCBI Taxonomy" id="2840763"/>
    <lineage>
        <taxon>Bacteria</taxon>
        <taxon>Pseudomonadati</taxon>
        <taxon>Bacteroidota</taxon>
        <taxon>Bacteroidia</taxon>
        <taxon>Bacteroidales</taxon>
        <taxon>Candidatus Cryptobacteroides</taxon>
    </lineage>
</organism>
<evidence type="ECO:0000256" key="2">
    <source>
        <dbReference type="ARBA" id="ARBA00022723"/>
    </source>
</evidence>
<dbReference type="FunFam" id="3.40.50.300:FF:001389">
    <property type="entry name" value="ATP-dependent DNA helicase RecQ"/>
    <property type="match status" value="1"/>
</dbReference>
<evidence type="ECO:0000256" key="6">
    <source>
        <dbReference type="ARBA" id="ARBA00022840"/>
    </source>
</evidence>
<evidence type="ECO:0000256" key="10">
    <source>
        <dbReference type="ARBA" id="ARBA00034808"/>
    </source>
</evidence>
<dbReference type="Pfam" id="PF00270">
    <property type="entry name" value="DEAD"/>
    <property type="match status" value="1"/>
</dbReference>
<dbReference type="GO" id="GO:0005524">
    <property type="term" value="F:ATP binding"/>
    <property type="evidence" value="ECO:0007669"/>
    <property type="project" value="UniProtKB-KW"/>
</dbReference>
<evidence type="ECO:0000313" key="16">
    <source>
        <dbReference type="Proteomes" id="UP000823757"/>
    </source>
</evidence>
<keyword evidence="8" id="KW-0413">Isomerase</keyword>
<feature type="domain" description="Helicase C-terminal" evidence="14">
    <location>
        <begin position="218"/>
        <end position="361"/>
    </location>
</feature>
<evidence type="ECO:0000256" key="12">
    <source>
        <dbReference type="ARBA" id="ARBA00044550"/>
    </source>
</evidence>
<evidence type="ECO:0000256" key="1">
    <source>
        <dbReference type="ARBA" id="ARBA00005446"/>
    </source>
</evidence>
<evidence type="ECO:0000256" key="8">
    <source>
        <dbReference type="ARBA" id="ARBA00023235"/>
    </source>
</evidence>
<dbReference type="Gene3D" id="3.40.50.300">
    <property type="entry name" value="P-loop containing nucleotide triphosphate hydrolases"/>
    <property type="match status" value="2"/>
</dbReference>
<comment type="similarity">
    <text evidence="1">Belongs to the helicase family. RecQ subfamily.</text>
</comment>
<dbReference type="GO" id="GO:0046872">
    <property type="term" value="F:metal ion binding"/>
    <property type="evidence" value="ECO:0007669"/>
    <property type="project" value="UniProtKB-KW"/>
</dbReference>
<evidence type="ECO:0000256" key="5">
    <source>
        <dbReference type="ARBA" id="ARBA00022806"/>
    </source>
</evidence>
<reference evidence="15" key="2">
    <citation type="journal article" date="2021" name="PeerJ">
        <title>Extensive microbial diversity within the chicken gut microbiome revealed by metagenomics and culture.</title>
        <authorList>
            <person name="Gilroy R."/>
            <person name="Ravi A."/>
            <person name="Getino M."/>
            <person name="Pursley I."/>
            <person name="Horton D.L."/>
            <person name="Alikhan N.F."/>
            <person name="Baker D."/>
            <person name="Gharbi K."/>
            <person name="Hall N."/>
            <person name="Watson M."/>
            <person name="Adriaenssens E.M."/>
            <person name="Foster-Nyarko E."/>
            <person name="Jarju S."/>
            <person name="Secka A."/>
            <person name="Antonio M."/>
            <person name="Oren A."/>
            <person name="Chaudhuri R.R."/>
            <person name="La Ragione R."/>
            <person name="Hildebrand F."/>
            <person name="Pallen M.J."/>
        </authorList>
    </citation>
    <scope>NUCLEOTIDE SEQUENCE</scope>
    <source>
        <strain evidence="15">B1-13419</strain>
    </source>
</reference>
<name>A0A9D9ILA4_9BACT</name>
<keyword evidence="5 15" id="KW-0347">Helicase</keyword>
<evidence type="ECO:0000256" key="7">
    <source>
        <dbReference type="ARBA" id="ARBA00023125"/>
    </source>
</evidence>
<dbReference type="PROSITE" id="PS51194">
    <property type="entry name" value="HELICASE_CTER"/>
    <property type="match status" value="1"/>
</dbReference>
<evidence type="ECO:0000256" key="3">
    <source>
        <dbReference type="ARBA" id="ARBA00022741"/>
    </source>
</evidence>
<sequence>MRRDKALEILKEYWGYDNFRPMQREIIAAAESGKDVLAILPTGGGKSVCFQVPALMKEGIAIVVTPLIALMKDQVQNLCDRGVKALAVYAGMSRKEVELALNNAAFGDFKFLYVSPERLKTSLFQQYLAEMDVSYIVVDEAHCISQWGYDFRPDYLEIAALRGFVQAPVIALTATATPSVAEDIMERLGFRERLLLKSSFERPNLSYIVRHCEDKLGKLLQVCSSVPGTGIVYVRSRRKTEELASFLKSQGISASFYHAGLGPQTRAERQAGWKSGNIRIMVCTNAFGMGIDKPDVRSVVHYDVPDSPEAYFQEAGRAGRDGKRSYAVLLHGSSDIRRLHQIETLSFPPLEYVEDIYHKVHNWFEIPFESGMGRQLKFNLEEFCREYGLNRSSAWYAMKYIERTGHWTIMEDMDIATRVMILPSRTELPEIEVSEPMMGTVLEIIMRKYTGVFSYPVRIDENYVASCAGITVPRLRQELYRLSVEHIIRYIPDDHSTIIYLEHDRLRYKDVNLMPERYRQLRQSVHDRIQTMVDYVTEDNECRSRFLLRYFGQDDAPACGTCDVCRQSSMTRPSYAGSMPSGSSPQRSE</sequence>
<dbReference type="NCBIfam" id="TIGR00614">
    <property type="entry name" value="recQ_fam"/>
    <property type="match status" value="1"/>
</dbReference>
<feature type="domain" description="Helicase ATP-binding" evidence="13">
    <location>
        <begin position="27"/>
        <end position="194"/>
    </location>
</feature>
<dbReference type="InterPro" id="IPR004589">
    <property type="entry name" value="DNA_helicase_ATP-dep_RecQ"/>
</dbReference>
<dbReference type="InterPro" id="IPR036388">
    <property type="entry name" value="WH-like_DNA-bd_sf"/>
</dbReference>
<dbReference type="PROSITE" id="PS51192">
    <property type="entry name" value="HELICASE_ATP_BIND_1"/>
    <property type="match status" value="1"/>
</dbReference>
<evidence type="ECO:0000313" key="15">
    <source>
        <dbReference type="EMBL" id="MBO8473709.1"/>
    </source>
</evidence>
<keyword evidence="3" id="KW-0547">Nucleotide-binding</keyword>
<dbReference type="InterPro" id="IPR014001">
    <property type="entry name" value="Helicase_ATP-bd"/>
</dbReference>
<evidence type="ECO:0000256" key="9">
    <source>
        <dbReference type="ARBA" id="ARBA00034617"/>
    </source>
</evidence>
<dbReference type="Gene3D" id="1.10.10.10">
    <property type="entry name" value="Winged helix-like DNA-binding domain superfamily/Winged helix DNA-binding domain"/>
    <property type="match status" value="1"/>
</dbReference>
<dbReference type="GO" id="GO:0006310">
    <property type="term" value="P:DNA recombination"/>
    <property type="evidence" value="ECO:0007669"/>
    <property type="project" value="InterPro"/>
</dbReference>